<comment type="caution">
    <text evidence="11">The sequence shown here is derived from an EMBL/GenBank/DDBJ whole genome shotgun (WGS) entry which is preliminary data.</text>
</comment>
<dbReference type="PANTHER" id="PTHR47172">
    <property type="entry name" value="OS01G0976800 PROTEIN"/>
    <property type="match status" value="1"/>
</dbReference>
<dbReference type="EMBL" id="CAXHTA020000009">
    <property type="protein sequence ID" value="CAL5224005.1"/>
    <property type="molecule type" value="Genomic_DNA"/>
</dbReference>
<dbReference type="Gene3D" id="3.30.50.10">
    <property type="entry name" value="Erythroid Transcription Factor GATA-1, subunit A"/>
    <property type="match status" value="1"/>
</dbReference>
<name>A0ABP1FVS9_9CHLO</name>
<evidence type="ECO:0000259" key="10">
    <source>
        <dbReference type="PROSITE" id="PS50114"/>
    </source>
</evidence>
<dbReference type="SMART" id="SM00401">
    <property type="entry name" value="ZnF_GATA"/>
    <property type="match status" value="1"/>
</dbReference>
<keyword evidence="2 8" id="KW-0863">Zinc-finger</keyword>
<proteinExistence type="inferred from homology"/>
<feature type="domain" description="GATA-type" evidence="10">
    <location>
        <begin position="511"/>
        <end position="553"/>
    </location>
</feature>
<dbReference type="Pfam" id="PF00320">
    <property type="entry name" value="GATA"/>
    <property type="match status" value="1"/>
</dbReference>
<evidence type="ECO:0000256" key="1">
    <source>
        <dbReference type="ARBA" id="ARBA00022723"/>
    </source>
</evidence>
<feature type="region of interest" description="Disordered" evidence="9">
    <location>
        <begin position="273"/>
        <end position="320"/>
    </location>
</feature>
<evidence type="ECO:0000256" key="5">
    <source>
        <dbReference type="ARBA" id="ARBA00023163"/>
    </source>
</evidence>
<reference evidence="11 12" key="1">
    <citation type="submission" date="2024-06" db="EMBL/GenBank/DDBJ databases">
        <authorList>
            <person name="Kraege A."/>
            <person name="Thomma B."/>
        </authorList>
    </citation>
    <scope>NUCLEOTIDE SEQUENCE [LARGE SCALE GENOMIC DNA]</scope>
</reference>
<keyword evidence="5" id="KW-0804">Transcription</keyword>
<dbReference type="CDD" id="cd00202">
    <property type="entry name" value="ZnF_GATA"/>
    <property type="match status" value="1"/>
</dbReference>
<keyword evidence="4" id="KW-0805">Transcription regulation</keyword>
<evidence type="ECO:0000256" key="7">
    <source>
        <dbReference type="ARBA" id="ARBA00037539"/>
    </source>
</evidence>
<evidence type="ECO:0000256" key="8">
    <source>
        <dbReference type="PROSITE-ProRule" id="PRU00094"/>
    </source>
</evidence>
<evidence type="ECO:0000256" key="4">
    <source>
        <dbReference type="ARBA" id="ARBA00023015"/>
    </source>
</evidence>
<keyword evidence="3" id="KW-0862">Zinc</keyword>
<feature type="region of interest" description="Disordered" evidence="9">
    <location>
        <begin position="445"/>
        <end position="496"/>
    </location>
</feature>
<feature type="compositionally biased region" description="Basic and acidic residues" evidence="9">
    <location>
        <begin position="273"/>
        <end position="287"/>
    </location>
</feature>
<dbReference type="Proteomes" id="UP001497392">
    <property type="component" value="Unassembled WGS sequence"/>
</dbReference>
<accession>A0ABP1FVS9</accession>
<evidence type="ECO:0000256" key="6">
    <source>
        <dbReference type="ARBA" id="ARBA00024019"/>
    </source>
</evidence>
<evidence type="ECO:0000256" key="2">
    <source>
        <dbReference type="ARBA" id="ARBA00022771"/>
    </source>
</evidence>
<evidence type="ECO:0000256" key="9">
    <source>
        <dbReference type="SAM" id="MobiDB-lite"/>
    </source>
</evidence>
<evidence type="ECO:0000313" key="12">
    <source>
        <dbReference type="Proteomes" id="UP001497392"/>
    </source>
</evidence>
<organism evidence="11 12">
    <name type="scientific">Coccomyxa viridis</name>
    <dbReference type="NCBI Taxonomy" id="1274662"/>
    <lineage>
        <taxon>Eukaryota</taxon>
        <taxon>Viridiplantae</taxon>
        <taxon>Chlorophyta</taxon>
        <taxon>core chlorophytes</taxon>
        <taxon>Trebouxiophyceae</taxon>
        <taxon>Trebouxiophyceae incertae sedis</taxon>
        <taxon>Coccomyxaceae</taxon>
        <taxon>Coccomyxa</taxon>
    </lineage>
</organism>
<evidence type="ECO:0000313" key="11">
    <source>
        <dbReference type="EMBL" id="CAL5224005.1"/>
    </source>
</evidence>
<evidence type="ECO:0000256" key="3">
    <source>
        <dbReference type="ARBA" id="ARBA00022833"/>
    </source>
</evidence>
<keyword evidence="12" id="KW-1185">Reference proteome</keyword>
<dbReference type="PROSITE" id="PS00344">
    <property type="entry name" value="GATA_ZN_FINGER_1"/>
    <property type="match status" value="1"/>
</dbReference>
<feature type="region of interest" description="Disordered" evidence="9">
    <location>
        <begin position="190"/>
        <end position="210"/>
    </location>
</feature>
<comment type="function">
    <text evidence="7">Transcriptional regulator that specifically binds 5'-GATA-3' or 5'-GAT-3' motifs within gene promoters.</text>
</comment>
<dbReference type="PANTHER" id="PTHR47172:SF1">
    <property type="entry name" value="GATA TRANSCRIPTION FACTOR 15"/>
    <property type="match status" value="1"/>
</dbReference>
<gene>
    <name evidence="11" type="primary">g6624</name>
    <name evidence="11" type="ORF">VP750_LOCUS5664</name>
</gene>
<comment type="similarity">
    <text evidence="6">Belongs to the type IV zinc-finger family. Class B subfamily.</text>
</comment>
<dbReference type="PROSITE" id="PS50114">
    <property type="entry name" value="GATA_ZN_FINGER_2"/>
    <property type="match status" value="1"/>
</dbReference>
<keyword evidence="1" id="KW-0479">Metal-binding</keyword>
<sequence>MATKECQKGSLKPTTLTGIMTALCAPELPAEVACASDSADDQDFWEELGKPSSQGETGSTSRRVMMGPHCVWSNDSSTDMEALRLDFPDSFPPECAEDDLHDSTPEVPIPCMAQLLEKEIKANEEIPLTACRAPRTSCTGLPMALSCSDLTSPGFGVPCMIPSLPTPLSPAVPELAGPVCADIKVMESRPQASAPHLRPRNLQPGGSVCHTSARGIERRSVVAPTAWRGCQKNPWCNRESRHRGVCNARAAAPGFTPAQEETVSFDDLPKEELGSVKEEPSEGHNDSEQASATEVKCEGSGEAPQSARREGPQREFPGVAMPVTPTVAPPCMPSQESLESCRSADSNMPREEESKDAGDICSPHIPAAAVAHCMPAFQFGHVMAPGTPRAGPAQRGPKRGIKSIAAPAAAVVQVPPVQEAAGEYRPEGLEVQVPQVAPGCVQLSSGRIARPTPKTAPSRASSAELSETFPGDEGKASGTKRKGGRQGRASAEKAAKRRRMVGGILKTVGTAAPGQQCTQCSTQVTPVWRAGPYGPKTLCNACGVRYMKQVKKK</sequence>
<protein>
    <submittedName>
        <fullName evidence="11">G6624 protein</fullName>
    </submittedName>
</protein>
<dbReference type="SUPFAM" id="SSF57716">
    <property type="entry name" value="Glucocorticoid receptor-like (DNA-binding domain)"/>
    <property type="match status" value="1"/>
</dbReference>
<dbReference type="InterPro" id="IPR013088">
    <property type="entry name" value="Znf_NHR/GATA"/>
</dbReference>
<dbReference type="InterPro" id="IPR000679">
    <property type="entry name" value="Znf_GATA"/>
</dbReference>